<dbReference type="InterPro" id="IPR001680">
    <property type="entry name" value="WD40_rpt"/>
</dbReference>
<feature type="compositionally biased region" description="Polar residues" evidence="7">
    <location>
        <begin position="729"/>
        <end position="753"/>
    </location>
</feature>
<dbReference type="PANTHER" id="PTHR15598">
    <property type="entry name" value="ENHANCER OF MRNA-DECAPPING PROTEIN 4"/>
    <property type="match status" value="1"/>
</dbReference>
<feature type="region of interest" description="Disordered" evidence="7">
    <location>
        <begin position="1"/>
        <end position="56"/>
    </location>
</feature>
<feature type="region of interest" description="Disordered" evidence="7">
    <location>
        <begin position="793"/>
        <end position="892"/>
    </location>
</feature>
<dbReference type="InterPro" id="IPR032401">
    <property type="entry name" value="EDC4_WD40"/>
</dbReference>
<dbReference type="GO" id="GO:0031087">
    <property type="term" value="P:deadenylation-independent decapping of nuclear-transcribed mRNA"/>
    <property type="evidence" value="ECO:0007669"/>
    <property type="project" value="InterPro"/>
</dbReference>
<keyword evidence="4 6" id="KW-0853">WD repeat</keyword>
<feature type="region of interest" description="Disordered" evidence="7">
    <location>
        <begin position="729"/>
        <end position="776"/>
    </location>
</feature>
<gene>
    <name evidence="9" type="ORF">PVAP13_1NG466100</name>
</gene>
<dbReference type="InterPro" id="IPR015943">
    <property type="entry name" value="WD40/YVTN_repeat-like_dom_sf"/>
</dbReference>
<evidence type="ECO:0000313" key="10">
    <source>
        <dbReference type="Proteomes" id="UP000823388"/>
    </source>
</evidence>
<evidence type="ECO:0000256" key="5">
    <source>
        <dbReference type="ARBA" id="ARBA00022737"/>
    </source>
</evidence>
<dbReference type="FunFam" id="2.130.10.10:FF:000232">
    <property type="entry name" value="enhancer of mRNA-decapping protein 4"/>
    <property type="match status" value="1"/>
</dbReference>
<feature type="repeat" description="WD" evidence="6">
    <location>
        <begin position="239"/>
        <end position="281"/>
    </location>
</feature>
<evidence type="ECO:0000256" key="2">
    <source>
        <dbReference type="ARBA" id="ARBA00009639"/>
    </source>
</evidence>
<evidence type="ECO:0000259" key="8">
    <source>
        <dbReference type="Pfam" id="PF16529"/>
    </source>
</evidence>
<feature type="domain" description="Enhancer of mRNA-decapping protein 4 WD40 repeat region" evidence="8">
    <location>
        <begin position="360"/>
        <end position="504"/>
    </location>
</feature>
<evidence type="ECO:0000256" key="7">
    <source>
        <dbReference type="SAM" id="MobiDB-lite"/>
    </source>
</evidence>
<feature type="region of interest" description="Disordered" evidence="7">
    <location>
        <begin position="87"/>
        <end position="108"/>
    </location>
</feature>
<feature type="region of interest" description="Disordered" evidence="7">
    <location>
        <begin position="145"/>
        <end position="167"/>
    </location>
</feature>
<accession>A0A8T0WVM6</accession>
<feature type="compositionally biased region" description="Low complexity" evidence="7">
    <location>
        <begin position="29"/>
        <end position="39"/>
    </location>
</feature>
<feature type="domain" description="Enhancer of mRNA-decapping protein 4 WD40 repeat region" evidence="8">
    <location>
        <begin position="192"/>
        <end position="308"/>
    </location>
</feature>
<feature type="repeat" description="WD" evidence="6">
    <location>
        <begin position="358"/>
        <end position="391"/>
    </location>
</feature>
<feature type="compositionally biased region" description="Low complexity" evidence="7">
    <location>
        <begin position="845"/>
        <end position="855"/>
    </location>
</feature>
<keyword evidence="5" id="KW-0677">Repeat</keyword>
<feature type="region of interest" description="Disordered" evidence="7">
    <location>
        <begin position="589"/>
        <end position="627"/>
    </location>
</feature>
<dbReference type="SUPFAM" id="SSF50978">
    <property type="entry name" value="WD40 repeat-like"/>
    <property type="match status" value="1"/>
</dbReference>
<comment type="subcellular location">
    <subcellularLocation>
        <location evidence="1">Cytoplasm</location>
        <location evidence="1">P-body</location>
    </subcellularLocation>
</comment>
<dbReference type="Gene3D" id="2.130.10.10">
    <property type="entry name" value="YVTN repeat-like/Quinoprotein amine dehydrogenase"/>
    <property type="match status" value="1"/>
</dbReference>
<name>A0A8T0WVM6_PANVG</name>
<feature type="compositionally biased region" description="Low complexity" evidence="7">
    <location>
        <begin position="94"/>
        <end position="105"/>
    </location>
</feature>
<feature type="compositionally biased region" description="Basic and acidic residues" evidence="7">
    <location>
        <begin position="818"/>
        <end position="844"/>
    </location>
</feature>
<feature type="compositionally biased region" description="Basic and acidic residues" evidence="7">
    <location>
        <begin position="754"/>
        <end position="768"/>
    </location>
</feature>
<evidence type="ECO:0000256" key="4">
    <source>
        <dbReference type="ARBA" id="ARBA00022574"/>
    </source>
</evidence>
<dbReference type="PANTHER" id="PTHR15598:SF5">
    <property type="entry name" value="ENHANCER OF MRNA-DECAPPING PROTEIN 4"/>
    <property type="match status" value="1"/>
</dbReference>
<dbReference type="Pfam" id="PF16529">
    <property type="entry name" value="Ge1_WD40"/>
    <property type="match status" value="2"/>
</dbReference>
<reference evidence="9" key="1">
    <citation type="submission" date="2020-05" db="EMBL/GenBank/DDBJ databases">
        <title>WGS assembly of Panicum virgatum.</title>
        <authorList>
            <person name="Lovell J.T."/>
            <person name="Jenkins J."/>
            <person name="Shu S."/>
            <person name="Juenger T.E."/>
            <person name="Schmutz J."/>
        </authorList>
    </citation>
    <scope>NUCLEOTIDE SEQUENCE</scope>
    <source>
        <strain evidence="9">AP13</strain>
    </source>
</reference>
<dbReference type="PROSITE" id="PS50082">
    <property type="entry name" value="WD_REPEATS_2"/>
    <property type="match status" value="2"/>
</dbReference>
<evidence type="ECO:0000313" key="9">
    <source>
        <dbReference type="EMBL" id="KAG2653631.1"/>
    </source>
</evidence>
<feature type="compositionally biased region" description="Pro residues" evidence="7">
    <location>
        <begin position="45"/>
        <end position="56"/>
    </location>
</feature>
<dbReference type="Proteomes" id="UP000823388">
    <property type="component" value="Chromosome 1N"/>
</dbReference>
<dbReference type="GO" id="GO:0000932">
    <property type="term" value="C:P-body"/>
    <property type="evidence" value="ECO:0007669"/>
    <property type="project" value="UniProtKB-SubCell"/>
</dbReference>
<evidence type="ECO:0000256" key="3">
    <source>
        <dbReference type="ARBA" id="ARBA00022490"/>
    </source>
</evidence>
<keyword evidence="10" id="KW-1185">Reference proteome</keyword>
<keyword evidence="3" id="KW-0963">Cytoplasm</keyword>
<dbReference type="PROSITE" id="PS50294">
    <property type="entry name" value="WD_REPEATS_REGION"/>
    <property type="match status" value="2"/>
</dbReference>
<protein>
    <recommendedName>
        <fullName evidence="8">Enhancer of mRNA-decapping protein 4 WD40 repeat region domain-containing protein</fullName>
    </recommendedName>
</protein>
<dbReference type="SMART" id="SM00320">
    <property type="entry name" value="WD40"/>
    <property type="match status" value="3"/>
</dbReference>
<dbReference type="AlphaFoldDB" id="A0A8T0WVM6"/>
<dbReference type="InterPro" id="IPR045152">
    <property type="entry name" value="EDC4-like"/>
</dbReference>
<comment type="caution">
    <text evidence="9">The sequence shown here is derived from an EMBL/GenBank/DDBJ whole genome shotgun (WGS) entry which is preliminary data.</text>
</comment>
<dbReference type="EMBL" id="CM029038">
    <property type="protein sequence ID" value="KAG2653631.1"/>
    <property type="molecule type" value="Genomic_DNA"/>
</dbReference>
<dbReference type="InterPro" id="IPR036322">
    <property type="entry name" value="WD40_repeat_dom_sf"/>
</dbReference>
<evidence type="ECO:0000256" key="6">
    <source>
        <dbReference type="PROSITE-ProRule" id="PRU00221"/>
    </source>
</evidence>
<proteinExistence type="inferred from homology"/>
<organism evidence="9 10">
    <name type="scientific">Panicum virgatum</name>
    <name type="common">Blackwell switchgrass</name>
    <dbReference type="NCBI Taxonomy" id="38727"/>
    <lineage>
        <taxon>Eukaryota</taxon>
        <taxon>Viridiplantae</taxon>
        <taxon>Streptophyta</taxon>
        <taxon>Embryophyta</taxon>
        <taxon>Tracheophyta</taxon>
        <taxon>Spermatophyta</taxon>
        <taxon>Magnoliopsida</taxon>
        <taxon>Liliopsida</taxon>
        <taxon>Poales</taxon>
        <taxon>Poaceae</taxon>
        <taxon>PACMAD clade</taxon>
        <taxon>Panicoideae</taxon>
        <taxon>Panicodae</taxon>
        <taxon>Paniceae</taxon>
        <taxon>Panicinae</taxon>
        <taxon>Panicum</taxon>
        <taxon>Panicum sect. Hiantes</taxon>
    </lineage>
</organism>
<sequence>MASPTGNPNPNPNPPFELGKLFRPPNPMPTATAAPIFPGAAGGPAGPPPPSGPYSYPPVTPPFHRGPYLHYPQDPHAMPRPVVSFPMPNPNLNPNPSANPNAAAPGPNPGVRLMQLLGNSGPTQLETAVSMPPPTSEFAQPLPAMPSAPPARMLSSTSSKVPRGRLLGGGERAVHDIDSRLPGEAHPPQLEVTPITKYTSDPGLVLGRQIAVNRTYIVYGLKLGNIRVLNINTALRSLLRGHTQRVTDMAFFAEDVHRLASASVDGRIYVWRIDEGPDEENKPQITGKIEIAIQIVGDVEAYHPRICWHSHKQEILFVGIGNCVLRIDTTKVGRGRDFAVEEPVKCHLEKLIDGVRLVGKHDGDVTDLSISQWMSTRLASGSKDGTVKIWDDRKPVPLSILKPHDGQAVYSVAFLTAPERPNHINLITAGPLNREIKIWASTNEDGWLLPSDSESWNCTQTLELVSSLEPRVEEAFFNQVAVLPQASLILLANAKKNAIYAVHVEYGPDPASTRLDYIADFTVAMPILSLTGTHDSQTDGEQVVQVYCVQTMAIQQYGLELSLCSPPTADTTGFGRDPAISRVYDAPPEVAGTESSTTSKPPAVDQSAEFDPKPSAPPLAYSEGDGSVHLPSALLASKMEVPGSGSGAAPGTRDIDQSAFDYTTNRNMERDALKRQDTPMPMRKDVLVKGELRDGHSDIAMLPNPRLMFQVGGNATHLVTPSEIISGTLSSTENNDASQSDGGKIQDVSSRSSRIAEVEPKHIDESKPDQNSGLETVKESQIVCENMEKTRSLEQTVEMISERSVTTDKYSVEESELPSDKPDHTGVADENVIKRSVEMPEKSDYSSASREQSSSYTKEEKVLHPQTSGQPSPPVSAFNSTESHEPLSSAYPPISSFPEVAATQGMLQQLIGMQKDMEKQLSTMIPASMAKESKKLETSLGRSMEKSIKAHIDAFWVRLQEENTKREKADRERMQQLVTLITNSINKDIPANLEKSLKKEISSLGPVVARAITPIIEKCLASVVSDSIQKGVGDKVCNQLDKSISGKLEATLARQIQMQFHTSVKQALQVWILVGFLL</sequence>
<evidence type="ECO:0000256" key="1">
    <source>
        <dbReference type="ARBA" id="ARBA00004201"/>
    </source>
</evidence>
<comment type="similarity">
    <text evidence="2">Belongs to the WD repeat EDC4 family.</text>
</comment>